<evidence type="ECO:0000259" key="4">
    <source>
        <dbReference type="PROSITE" id="PS01124"/>
    </source>
</evidence>
<dbReference type="InterPro" id="IPR032687">
    <property type="entry name" value="AraC-type_N"/>
</dbReference>
<keyword evidence="6" id="KW-1185">Reference proteome</keyword>
<evidence type="ECO:0000256" key="2">
    <source>
        <dbReference type="ARBA" id="ARBA00023125"/>
    </source>
</evidence>
<evidence type="ECO:0000313" key="6">
    <source>
        <dbReference type="Proteomes" id="UP000467130"/>
    </source>
</evidence>
<name>A0A7I7QIA3_9MYCO</name>
<dbReference type="EMBL" id="AP022587">
    <property type="protein sequence ID" value="BBY25807.1"/>
    <property type="molecule type" value="Genomic_DNA"/>
</dbReference>
<dbReference type="Pfam" id="PF12625">
    <property type="entry name" value="Arabinose_bd"/>
    <property type="match status" value="1"/>
</dbReference>
<dbReference type="GO" id="GO:0003700">
    <property type="term" value="F:DNA-binding transcription factor activity"/>
    <property type="evidence" value="ECO:0007669"/>
    <property type="project" value="InterPro"/>
</dbReference>
<reference evidence="5 6" key="1">
    <citation type="journal article" date="2019" name="Emerg. Microbes Infect.">
        <title>Comprehensive subspecies identification of 175 nontuberculous mycobacteria species based on 7547 genomic profiles.</title>
        <authorList>
            <person name="Matsumoto Y."/>
            <person name="Kinjo T."/>
            <person name="Motooka D."/>
            <person name="Nabeya D."/>
            <person name="Jung N."/>
            <person name="Uechi K."/>
            <person name="Horii T."/>
            <person name="Iida T."/>
            <person name="Fujita J."/>
            <person name="Nakamura S."/>
        </authorList>
    </citation>
    <scope>NUCLEOTIDE SEQUENCE [LARGE SCALE GENOMIC DNA]</scope>
    <source>
        <strain evidence="5 6">JCM 17783</strain>
    </source>
</reference>
<dbReference type="InterPro" id="IPR018060">
    <property type="entry name" value="HTH_AraC"/>
</dbReference>
<gene>
    <name evidence="5" type="ORF">MSTO_60120</name>
</gene>
<organism evidence="5 6">
    <name type="scientific">Mycobacterium stomatepiae</name>
    <dbReference type="NCBI Taxonomy" id="470076"/>
    <lineage>
        <taxon>Bacteria</taxon>
        <taxon>Bacillati</taxon>
        <taxon>Actinomycetota</taxon>
        <taxon>Actinomycetes</taxon>
        <taxon>Mycobacteriales</taxon>
        <taxon>Mycobacteriaceae</taxon>
        <taxon>Mycobacterium</taxon>
        <taxon>Mycobacterium simiae complex</taxon>
    </lineage>
</organism>
<dbReference type="GO" id="GO:0005829">
    <property type="term" value="C:cytosol"/>
    <property type="evidence" value="ECO:0007669"/>
    <property type="project" value="TreeGrafter"/>
</dbReference>
<dbReference type="SUPFAM" id="SSF46689">
    <property type="entry name" value="Homeodomain-like"/>
    <property type="match status" value="1"/>
</dbReference>
<accession>A0A7I7QIA3</accession>
<protein>
    <submittedName>
        <fullName evidence="5">Transcriptional regulator</fullName>
    </submittedName>
</protein>
<dbReference type="AlphaFoldDB" id="A0A7I7QIA3"/>
<keyword evidence="2" id="KW-0238">DNA-binding</keyword>
<evidence type="ECO:0000313" key="5">
    <source>
        <dbReference type="EMBL" id="BBY25807.1"/>
    </source>
</evidence>
<dbReference type="PANTHER" id="PTHR47894">
    <property type="entry name" value="HTH-TYPE TRANSCRIPTIONAL REGULATOR GADX"/>
    <property type="match status" value="1"/>
</dbReference>
<dbReference type="PROSITE" id="PS01124">
    <property type="entry name" value="HTH_ARAC_FAMILY_2"/>
    <property type="match status" value="1"/>
</dbReference>
<dbReference type="Proteomes" id="UP000467130">
    <property type="component" value="Chromosome"/>
</dbReference>
<dbReference type="Pfam" id="PF12833">
    <property type="entry name" value="HTH_18"/>
    <property type="match status" value="1"/>
</dbReference>
<dbReference type="PANTHER" id="PTHR47894:SF1">
    <property type="entry name" value="HTH-TYPE TRANSCRIPTIONAL REGULATOR VQSM"/>
    <property type="match status" value="1"/>
</dbReference>
<sequence length="332" mass="36484">MNNRLLPRSARSARLLLRVGRDHGLTPLECLSGTDLILDQLDGPFAEVSVAQELTIAANLVRHLEPGIGLTAGAQYSIEMFGMFGFACMSAPTLRETIAIALRYQDLAFILAEAEFVAGPDYGSIVVSTSHLPPEVRRFAADHCIATVWSTLRDISDDITVGVIDLAFAAGCDADRYRSHFGVTPRFSQPTNSIGFGNAVLDRPREVDIDAMRECERQCNDLLARRESLVGTAGRVRERLARAADTVPAMRDVASDLFLSTRTLRRRLELEGTSFRELVDEVRQSRAEALIADGIAVSQIAHRLGYGSSSAFVHAYKRWRGITPGSETLLHR</sequence>
<keyword evidence="3" id="KW-0804">Transcription</keyword>
<keyword evidence="1" id="KW-0805">Transcription regulation</keyword>
<evidence type="ECO:0000256" key="3">
    <source>
        <dbReference type="ARBA" id="ARBA00023163"/>
    </source>
</evidence>
<dbReference type="SMART" id="SM00342">
    <property type="entry name" value="HTH_ARAC"/>
    <property type="match status" value="1"/>
</dbReference>
<dbReference type="GO" id="GO:0000976">
    <property type="term" value="F:transcription cis-regulatory region binding"/>
    <property type="evidence" value="ECO:0007669"/>
    <property type="project" value="TreeGrafter"/>
</dbReference>
<dbReference type="KEGG" id="msto:MSTO_60120"/>
<proteinExistence type="predicted"/>
<dbReference type="Gene3D" id="1.10.10.60">
    <property type="entry name" value="Homeodomain-like"/>
    <property type="match status" value="1"/>
</dbReference>
<evidence type="ECO:0000256" key="1">
    <source>
        <dbReference type="ARBA" id="ARBA00023015"/>
    </source>
</evidence>
<feature type="domain" description="HTH araC/xylS-type" evidence="4">
    <location>
        <begin position="234"/>
        <end position="330"/>
    </location>
</feature>
<dbReference type="InterPro" id="IPR009057">
    <property type="entry name" value="Homeodomain-like_sf"/>
</dbReference>